<comment type="subcellular location">
    <subcellularLocation>
        <location evidence="2">Cytoplasm</location>
    </subcellularLocation>
</comment>
<gene>
    <name evidence="12" type="ORF">TrST_g1823</name>
</gene>
<evidence type="ECO:0000259" key="11">
    <source>
        <dbReference type="SMART" id="SM00849"/>
    </source>
</evidence>
<evidence type="ECO:0000256" key="1">
    <source>
        <dbReference type="ARBA" id="ARBA00001946"/>
    </source>
</evidence>
<dbReference type="Pfam" id="PF23023">
    <property type="entry name" value="Anti-Pycsar_Apyc1"/>
    <property type="match status" value="1"/>
</dbReference>
<dbReference type="FunFam" id="3.60.15.10:FF:000029">
    <property type="entry name" value="Cyclic nucleotide-binding domain protein"/>
    <property type="match status" value="1"/>
</dbReference>
<feature type="compositionally biased region" description="Polar residues" evidence="10">
    <location>
        <begin position="100"/>
        <end position="113"/>
    </location>
</feature>
<dbReference type="OrthoDB" id="194526at2759"/>
<dbReference type="Gene3D" id="2.60.120.10">
    <property type="entry name" value="Jelly Rolls"/>
    <property type="match status" value="1"/>
</dbReference>
<dbReference type="InterPro" id="IPR036866">
    <property type="entry name" value="RibonucZ/Hydroxyglut_hydro"/>
</dbReference>
<evidence type="ECO:0000313" key="13">
    <source>
        <dbReference type="Proteomes" id="UP001165085"/>
    </source>
</evidence>
<evidence type="ECO:0000256" key="2">
    <source>
        <dbReference type="ARBA" id="ARBA00004496"/>
    </source>
</evidence>
<keyword evidence="13" id="KW-1185">Reference proteome</keyword>
<evidence type="ECO:0000256" key="7">
    <source>
        <dbReference type="ARBA" id="ARBA00022801"/>
    </source>
</evidence>
<evidence type="ECO:0000256" key="6">
    <source>
        <dbReference type="ARBA" id="ARBA00022741"/>
    </source>
</evidence>
<dbReference type="InterPro" id="IPR000595">
    <property type="entry name" value="cNMP-bd_dom"/>
</dbReference>
<keyword evidence="3" id="KW-0963">Cytoplasm</keyword>
<dbReference type="PANTHER" id="PTHR46018">
    <property type="entry name" value="ZINC PHOSPHODIESTERASE ELAC PROTEIN 1"/>
    <property type="match status" value="1"/>
</dbReference>
<evidence type="ECO:0000313" key="12">
    <source>
        <dbReference type="EMBL" id="GMH98430.1"/>
    </source>
</evidence>
<dbReference type="Gene3D" id="3.60.15.10">
    <property type="entry name" value="Ribonuclease Z/Hydroxyacylglutathione hydrolase-like"/>
    <property type="match status" value="1"/>
</dbReference>
<dbReference type="SUPFAM" id="SSF51206">
    <property type="entry name" value="cAMP-binding domain-like"/>
    <property type="match status" value="1"/>
</dbReference>
<evidence type="ECO:0000256" key="9">
    <source>
        <dbReference type="ARBA" id="ARBA00061002"/>
    </source>
</evidence>
<reference evidence="13" key="1">
    <citation type="journal article" date="2023" name="Commun. Biol.">
        <title>Genome analysis of Parmales, the sister group of diatoms, reveals the evolutionary specialization of diatoms from phago-mixotrophs to photoautotrophs.</title>
        <authorList>
            <person name="Ban H."/>
            <person name="Sato S."/>
            <person name="Yoshikawa S."/>
            <person name="Yamada K."/>
            <person name="Nakamura Y."/>
            <person name="Ichinomiya M."/>
            <person name="Sato N."/>
            <person name="Blanc-Mathieu R."/>
            <person name="Endo H."/>
            <person name="Kuwata A."/>
            <person name="Ogata H."/>
        </authorList>
    </citation>
    <scope>NUCLEOTIDE SEQUENCE [LARGE SCALE GENOMIC DNA]</scope>
    <source>
        <strain evidence="13">NIES 3701</strain>
    </source>
</reference>
<dbReference type="GO" id="GO:0042781">
    <property type="term" value="F:3'-tRNA processing endoribonuclease activity"/>
    <property type="evidence" value="ECO:0007669"/>
    <property type="project" value="TreeGrafter"/>
</dbReference>
<evidence type="ECO:0000256" key="4">
    <source>
        <dbReference type="ARBA" id="ARBA00022723"/>
    </source>
</evidence>
<protein>
    <recommendedName>
        <fullName evidence="11">Metallo-beta-lactamase domain-containing protein</fullName>
    </recommendedName>
</protein>
<dbReference type="PANTHER" id="PTHR46018:SF2">
    <property type="entry name" value="ZINC PHOSPHODIESTERASE ELAC PROTEIN 1"/>
    <property type="match status" value="1"/>
</dbReference>
<dbReference type="InterPro" id="IPR001279">
    <property type="entry name" value="Metallo-B-lactamas"/>
</dbReference>
<dbReference type="SUPFAM" id="SSF56281">
    <property type="entry name" value="Metallo-hydrolase/oxidoreductase"/>
    <property type="match status" value="1"/>
</dbReference>
<dbReference type="GO" id="GO:0000166">
    <property type="term" value="F:nucleotide binding"/>
    <property type="evidence" value="ECO:0007669"/>
    <property type="project" value="UniProtKB-KW"/>
</dbReference>
<dbReference type="GO" id="GO:0046872">
    <property type="term" value="F:metal ion binding"/>
    <property type="evidence" value="ECO:0007669"/>
    <property type="project" value="UniProtKB-KW"/>
</dbReference>
<feature type="region of interest" description="Disordered" evidence="10">
    <location>
        <begin position="90"/>
        <end position="125"/>
    </location>
</feature>
<evidence type="ECO:0000256" key="3">
    <source>
        <dbReference type="ARBA" id="ARBA00022490"/>
    </source>
</evidence>
<dbReference type="SMART" id="SM00849">
    <property type="entry name" value="Lactamase_B"/>
    <property type="match status" value="1"/>
</dbReference>
<keyword evidence="4" id="KW-0479">Metal-binding</keyword>
<dbReference type="InterPro" id="IPR014710">
    <property type="entry name" value="RmlC-like_jellyroll"/>
</dbReference>
<feature type="region of interest" description="Disordered" evidence="10">
    <location>
        <begin position="827"/>
        <end position="850"/>
    </location>
</feature>
<evidence type="ECO:0000256" key="5">
    <source>
        <dbReference type="ARBA" id="ARBA00022737"/>
    </source>
</evidence>
<proteinExistence type="inferred from homology"/>
<dbReference type="EMBL" id="BRXY01000516">
    <property type="protein sequence ID" value="GMH98430.1"/>
    <property type="molecule type" value="Genomic_DNA"/>
</dbReference>
<dbReference type="GO" id="GO:0005829">
    <property type="term" value="C:cytosol"/>
    <property type="evidence" value="ECO:0007669"/>
    <property type="project" value="UniProtKB-ARBA"/>
</dbReference>
<feature type="region of interest" description="Disordered" evidence="10">
    <location>
        <begin position="1"/>
        <end position="51"/>
    </location>
</feature>
<dbReference type="Proteomes" id="UP001165085">
    <property type="component" value="Unassembled WGS sequence"/>
</dbReference>
<keyword evidence="5" id="KW-0677">Repeat</keyword>
<name>A0A9W7C2D4_9STRA</name>
<accession>A0A9W7C2D4</accession>
<dbReference type="CDD" id="cd00038">
    <property type="entry name" value="CAP_ED"/>
    <property type="match status" value="1"/>
</dbReference>
<sequence>MGACASTAADGPSQSVSTVETSNKSEKSSTKSSTALVSGLGDLPQKPSFKSKGTLEIINITKLSSERAMLQSGRNSFQAMLDKGKLEAELDEKDDLLRSPTGTAKTTSEQASENAEEPPKQKTSALHEAYSDLHTEVRVDGAKTYLPRGGVLVRTAGEDNIDIQFGIPPETIKDSMSLGYNVPQYFVIGVEMFDRVKARSLAEFEFPAYFNFFCLKRPVTIICRKHMKEAITKIFTETLLGPSKAMGHVLLQSDYPAAIDPSCFPNFEGEGNYLDPARKTLTIDHLINIIVFDGHGLASIPDSTVSVKIDTHNNSYLVRKLGPNGKQVLVAEVEEFKKGAADADGDIDKLRKLEYKPLDVPNFGVTILGASHGFDPSGTTTGFVIWSNGRGMMVDPPPGSSKVLKKLSIPSRSIDGVVLTHCHADHDAGTFQRILEEQNVRLYTTPTIFRSFLRKYCACTGLDQEFLTKCLTFVPCVIGQVIPFHGLGFKFFYSMHTIPCIGFEVFSGIESIVYSADTNADPELPGKMFKDGVIGKGRKNHLMNNALKGNHTLIFHEAGVPPIHTPMDLLAKQPESVKERMWLVHVSESKVPSNVGLKVASEWSTMRIAVEEESTFFKMKKQIKQKLSCTELFCNVSPEDFEEHIVPNTTKIKLARDTTLFEQGDNVGHIYYVIAGRVNSKRAGSNLPPFVYSCGEVIFASGEAGYTASTDTAAVLYKIDKLAVGHAVKDDKNVVLMLKQLTKVMNTNVWEMLSSNIALKNSSMEMLVEFSSILSEEKILRPGTIIECAENGFLVTDGTIHFLLDATICDSDHDLDDMDLPEQIIEGNENQDSGDADDGGDYMHTGSGTNSLKISRTRYTRSTGGKNVHAEVISSPNFLTGTIELLAKSGSLRSVSSGSQAGTSGKHTFRGSQRSLFIDEEAYPGAMIMDVNSFLLQESSNIQCECITDAKIRTFERHAMLRFLHKYPGLMVRLLDSVMSNAEQLFS</sequence>
<keyword evidence="8" id="KW-0460">Magnesium</keyword>
<comment type="cofactor">
    <cofactor evidence="1">
        <name>Mg(2+)</name>
        <dbReference type="ChEBI" id="CHEBI:18420"/>
    </cofactor>
</comment>
<feature type="domain" description="Metallo-beta-lactamase" evidence="11">
    <location>
        <begin position="379"/>
        <end position="564"/>
    </location>
</feature>
<comment type="similarity">
    <text evidence="9">Belongs to the metallo-beta-lactamase superfamily. cNMP phosphodiesterase family.</text>
</comment>
<comment type="caution">
    <text evidence="12">The sequence shown here is derived from an EMBL/GenBank/DDBJ whole genome shotgun (WGS) entry which is preliminary data.</text>
</comment>
<dbReference type="AlphaFoldDB" id="A0A9W7C2D4"/>
<dbReference type="InterPro" id="IPR018490">
    <property type="entry name" value="cNMP-bd_dom_sf"/>
</dbReference>
<evidence type="ECO:0000256" key="10">
    <source>
        <dbReference type="SAM" id="MobiDB-lite"/>
    </source>
</evidence>
<keyword evidence="7" id="KW-0378">Hydrolase</keyword>
<organism evidence="12 13">
    <name type="scientific">Triparma strigata</name>
    <dbReference type="NCBI Taxonomy" id="1606541"/>
    <lineage>
        <taxon>Eukaryota</taxon>
        <taxon>Sar</taxon>
        <taxon>Stramenopiles</taxon>
        <taxon>Ochrophyta</taxon>
        <taxon>Bolidophyceae</taxon>
        <taxon>Parmales</taxon>
        <taxon>Triparmaceae</taxon>
        <taxon>Triparma</taxon>
    </lineage>
</organism>
<dbReference type="GO" id="GO:0005634">
    <property type="term" value="C:nucleus"/>
    <property type="evidence" value="ECO:0007669"/>
    <property type="project" value="TreeGrafter"/>
</dbReference>
<keyword evidence="6" id="KW-0547">Nucleotide-binding</keyword>
<evidence type="ECO:0000256" key="8">
    <source>
        <dbReference type="ARBA" id="ARBA00022842"/>
    </source>
</evidence>